<sequence>MPRKRSDRSGFHFTSAIRAICDDMTRRVPLLSHIDMQRVAVGFCQARKRVPHGLQASLTPLRFEGGARTKVTRGRLYTCETILDASGREYLYLLQFYLPRFLDHSLGEKLTTVVHELWHISEEFDGDLRRHDGRCYVHGPSQREFDRTAARLAGEWLASDPPSELYAFLRYNFKELLSQYGQVFGERYPAPKLIPAKSA</sequence>
<reference evidence="1 2" key="1">
    <citation type="submission" date="2019-02" db="EMBL/GenBank/DDBJ databases">
        <title>Deep-cultivation of Planctomycetes and their phenomic and genomic characterization uncovers novel biology.</title>
        <authorList>
            <person name="Wiegand S."/>
            <person name="Jogler M."/>
            <person name="Boedeker C."/>
            <person name="Pinto D."/>
            <person name="Vollmers J."/>
            <person name="Rivas-Marin E."/>
            <person name="Kohn T."/>
            <person name="Peeters S.H."/>
            <person name="Heuer A."/>
            <person name="Rast P."/>
            <person name="Oberbeckmann S."/>
            <person name="Bunk B."/>
            <person name="Jeske O."/>
            <person name="Meyerdierks A."/>
            <person name="Storesund J.E."/>
            <person name="Kallscheuer N."/>
            <person name="Luecker S."/>
            <person name="Lage O.M."/>
            <person name="Pohl T."/>
            <person name="Merkel B.J."/>
            <person name="Hornburger P."/>
            <person name="Mueller R.-W."/>
            <person name="Bruemmer F."/>
            <person name="Labrenz M."/>
            <person name="Spormann A.M."/>
            <person name="Op den Camp H."/>
            <person name="Overmann J."/>
            <person name="Amann R."/>
            <person name="Jetten M.S.M."/>
            <person name="Mascher T."/>
            <person name="Medema M.H."/>
            <person name="Devos D.P."/>
            <person name="Kaster A.-K."/>
            <person name="Ovreas L."/>
            <person name="Rohde M."/>
            <person name="Galperin M.Y."/>
            <person name="Jogler C."/>
        </authorList>
    </citation>
    <scope>NUCLEOTIDE SEQUENCE [LARGE SCALE GENOMIC DNA]</scope>
    <source>
        <strain evidence="1 2">Pan181</strain>
    </source>
</reference>
<dbReference type="KEGG" id="amuc:Pan181_46230"/>
<gene>
    <name evidence="1" type="ORF">Pan181_46230</name>
</gene>
<protein>
    <submittedName>
        <fullName evidence="1">Uncharacterized protein</fullName>
    </submittedName>
</protein>
<proteinExistence type="predicted"/>
<dbReference type="EMBL" id="CP036278">
    <property type="protein sequence ID" value="QDU58389.1"/>
    <property type="molecule type" value="Genomic_DNA"/>
</dbReference>
<name>A0A518AUI3_9BACT</name>
<evidence type="ECO:0000313" key="1">
    <source>
        <dbReference type="EMBL" id="QDU58389.1"/>
    </source>
</evidence>
<organism evidence="1 2">
    <name type="scientific">Aeoliella mucimassa</name>
    <dbReference type="NCBI Taxonomy" id="2527972"/>
    <lineage>
        <taxon>Bacteria</taxon>
        <taxon>Pseudomonadati</taxon>
        <taxon>Planctomycetota</taxon>
        <taxon>Planctomycetia</taxon>
        <taxon>Pirellulales</taxon>
        <taxon>Lacipirellulaceae</taxon>
        <taxon>Aeoliella</taxon>
    </lineage>
</organism>
<dbReference type="Proteomes" id="UP000315750">
    <property type="component" value="Chromosome"/>
</dbReference>
<accession>A0A518AUI3</accession>
<dbReference type="AlphaFoldDB" id="A0A518AUI3"/>
<dbReference type="OrthoDB" id="5395677at2"/>
<evidence type="ECO:0000313" key="2">
    <source>
        <dbReference type="Proteomes" id="UP000315750"/>
    </source>
</evidence>
<keyword evidence="2" id="KW-1185">Reference proteome</keyword>